<gene>
    <name evidence="1" type="ORF">SAMN06265361_1282</name>
</gene>
<keyword evidence="2" id="KW-1185">Reference proteome</keyword>
<sequence length="56" mass="6312">MLLPDFKWLLSIHGVATEHWPLLLLLTISKRIFEGCLIGLENCLDGMIPKGILLKP</sequence>
<organism evidence="1 2">
    <name type="scientific">Laceyella tengchongensis</name>
    <dbReference type="NCBI Taxonomy" id="574699"/>
    <lineage>
        <taxon>Bacteria</taxon>
        <taxon>Bacillati</taxon>
        <taxon>Bacillota</taxon>
        <taxon>Bacilli</taxon>
        <taxon>Bacillales</taxon>
        <taxon>Thermoactinomycetaceae</taxon>
        <taxon>Laceyella</taxon>
    </lineage>
</organism>
<evidence type="ECO:0000313" key="2">
    <source>
        <dbReference type="Proteomes" id="UP001157946"/>
    </source>
</evidence>
<comment type="caution">
    <text evidence="1">The sequence shown here is derived from an EMBL/GenBank/DDBJ whole genome shotgun (WGS) entry which is preliminary data.</text>
</comment>
<dbReference type="AlphaFoldDB" id="A0AA46AHB4"/>
<name>A0AA46AHB4_9BACL</name>
<accession>A0AA46AHB4</accession>
<reference evidence="1" key="1">
    <citation type="submission" date="2017-05" db="EMBL/GenBank/DDBJ databases">
        <authorList>
            <person name="Varghese N."/>
            <person name="Submissions S."/>
        </authorList>
    </citation>
    <scope>NUCLEOTIDE SEQUENCE</scope>
    <source>
        <strain evidence="1">DSM 45262</strain>
    </source>
</reference>
<dbReference type="Proteomes" id="UP001157946">
    <property type="component" value="Unassembled WGS sequence"/>
</dbReference>
<protein>
    <submittedName>
        <fullName evidence="1">Uncharacterized protein</fullName>
    </submittedName>
</protein>
<proteinExistence type="predicted"/>
<dbReference type="EMBL" id="FXTU01000028">
    <property type="protein sequence ID" value="SMP36780.1"/>
    <property type="molecule type" value="Genomic_DNA"/>
</dbReference>
<evidence type="ECO:0000313" key="1">
    <source>
        <dbReference type="EMBL" id="SMP36780.1"/>
    </source>
</evidence>